<evidence type="ECO:0000256" key="2">
    <source>
        <dbReference type="SAM" id="Phobius"/>
    </source>
</evidence>
<accession>A0ABY8QWS8</accession>
<feature type="transmembrane region" description="Helical" evidence="2">
    <location>
        <begin position="45"/>
        <end position="65"/>
    </location>
</feature>
<feature type="region of interest" description="Disordered" evidence="1">
    <location>
        <begin position="1"/>
        <end position="25"/>
    </location>
</feature>
<keyword evidence="2" id="KW-0472">Membrane</keyword>
<evidence type="ECO:0000313" key="3">
    <source>
        <dbReference type="EMBL" id="WGW13485.1"/>
    </source>
</evidence>
<protein>
    <submittedName>
        <fullName evidence="3">DUF4191 domain-containing protein</fullName>
    </submittedName>
</protein>
<proteinExistence type="predicted"/>
<feature type="region of interest" description="Disordered" evidence="1">
    <location>
        <begin position="225"/>
        <end position="245"/>
    </location>
</feature>
<dbReference type="Proteomes" id="UP001209083">
    <property type="component" value="Chromosome"/>
</dbReference>
<reference evidence="3 4" key="1">
    <citation type="submission" date="2023-05" db="EMBL/GenBank/DDBJ databases">
        <title>Lithophilousrod everest ZFBP1038 complete genpme.</title>
        <authorList>
            <person name="Tian M."/>
        </authorList>
    </citation>
    <scope>NUCLEOTIDE SEQUENCE [LARGE SCALE GENOMIC DNA]</scope>
    <source>
        <strain evidence="3 4">ZFBP1038</strain>
    </source>
</reference>
<dbReference type="EMBL" id="CP090958">
    <property type="protein sequence ID" value="WGW13485.1"/>
    <property type="molecule type" value="Genomic_DNA"/>
</dbReference>
<gene>
    <name evidence="3" type="ORF">LWF01_06935</name>
</gene>
<feature type="transmembrane region" description="Helical" evidence="2">
    <location>
        <begin position="71"/>
        <end position="90"/>
    </location>
</feature>
<keyword evidence="2" id="KW-0812">Transmembrane</keyword>
<dbReference type="InterPro" id="IPR025445">
    <property type="entry name" value="DUF4191"/>
</dbReference>
<evidence type="ECO:0000313" key="4">
    <source>
        <dbReference type="Proteomes" id="UP001209083"/>
    </source>
</evidence>
<dbReference type="RefSeq" id="WP_349640307.1">
    <property type="nucleotide sequence ID" value="NZ_CP090958.1"/>
</dbReference>
<sequence>MSTSNDSPKGGLFRRKPKDEKPKKDGRLKQIWSVFQMTRRQNPNVVWWMLLAFLGVVLIALLIGLWFGHPIYSSILGAAVGVLAAMFILARMAERAAFAQIEGQPGAVGAALGTLRRGWAVEEQPVAIEPRTQDVVFRAVGRGGVVLVSEGPPQRASKLLAKENKKTTRVLPNVPVHLIQGGNADGQVPLRKLPSTVTKIKPTLTKAEVLAVRKRLTALGGASLPIPKGIDPTRARPDRKAMKGR</sequence>
<evidence type="ECO:0000256" key="1">
    <source>
        <dbReference type="SAM" id="MobiDB-lite"/>
    </source>
</evidence>
<dbReference type="Pfam" id="PF13829">
    <property type="entry name" value="DUF4191"/>
    <property type="match status" value="1"/>
</dbReference>
<organism evidence="3 4">
    <name type="scientific">Saxibacter everestensis</name>
    <dbReference type="NCBI Taxonomy" id="2909229"/>
    <lineage>
        <taxon>Bacteria</taxon>
        <taxon>Bacillati</taxon>
        <taxon>Actinomycetota</taxon>
        <taxon>Actinomycetes</taxon>
        <taxon>Micrococcales</taxon>
        <taxon>Brevibacteriaceae</taxon>
        <taxon>Saxibacter</taxon>
    </lineage>
</organism>
<keyword evidence="2" id="KW-1133">Transmembrane helix</keyword>
<keyword evidence="4" id="KW-1185">Reference proteome</keyword>
<name>A0ABY8QWS8_9MICO</name>
<feature type="compositionally biased region" description="Basic and acidic residues" evidence="1">
    <location>
        <begin position="231"/>
        <end position="245"/>
    </location>
</feature>